<evidence type="ECO:0000313" key="2">
    <source>
        <dbReference type="Proteomes" id="UP000192902"/>
    </source>
</evidence>
<proteinExistence type="predicted"/>
<gene>
    <name evidence="1" type="ORF">CCUN_0290</name>
</gene>
<protein>
    <submittedName>
        <fullName evidence="1">Uncharacterized protein</fullName>
    </submittedName>
</protein>
<sequence>MFKLFYHIFKRFKKQNKSFFIIKGQKGLYNSKFYILDNEGYIYNGKKLIDKIKN</sequence>
<dbReference type="AlphaFoldDB" id="A0A1W6BV32"/>
<dbReference type="RefSeq" id="WP_169732370.1">
    <property type="nucleotide sequence ID" value="NZ_CP020867.1"/>
</dbReference>
<dbReference type="Proteomes" id="UP000192902">
    <property type="component" value="Chromosome"/>
</dbReference>
<name>A0A1W6BV32_9BACT</name>
<dbReference type="EMBL" id="CP020867">
    <property type="protein sequence ID" value="ARJ55945.1"/>
    <property type="molecule type" value="Genomic_DNA"/>
</dbReference>
<accession>A0A1W6BV32</accession>
<evidence type="ECO:0000313" key="1">
    <source>
        <dbReference type="EMBL" id="ARJ55945.1"/>
    </source>
</evidence>
<dbReference type="KEGG" id="ccun:CCUN_0290"/>
<dbReference type="STRING" id="1121267.CCUN_0290"/>
<reference evidence="1 2" key="1">
    <citation type="submission" date="2017-04" db="EMBL/GenBank/DDBJ databases">
        <title>Complete genome sequence of the Campylobacter cuniculorum type strain LMG24588.</title>
        <authorList>
            <person name="Miller W.G."/>
            <person name="Yee E."/>
            <person name="Revez J."/>
            <person name="Bono J.L."/>
            <person name="Rossi M."/>
        </authorList>
    </citation>
    <scope>NUCLEOTIDE SEQUENCE [LARGE SCALE GENOMIC DNA]</scope>
    <source>
        <strain evidence="1 2">LMG 24588</strain>
    </source>
</reference>
<organism evidence="1 2">
    <name type="scientific">Campylobacter cuniculorum DSM 23162 = LMG 24588</name>
    <dbReference type="NCBI Taxonomy" id="1121267"/>
    <lineage>
        <taxon>Bacteria</taxon>
        <taxon>Pseudomonadati</taxon>
        <taxon>Campylobacterota</taxon>
        <taxon>Epsilonproteobacteria</taxon>
        <taxon>Campylobacterales</taxon>
        <taxon>Campylobacteraceae</taxon>
        <taxon>Campylobacter</taxon>
    </lineage>
</organism>